<dbReference type="Pfam" id="PF13977">
    <property type="entry name" value="TetR_C_6"/>
    <property type="match status" value="1"/>
</dbReference>
<sequence>MPKIVDETARQQAIGQAVWRIAETEGLHQATVRRVAEEAGLSVGSLRRSFPTQASLYEYAMALIIERLEGRLGDGREIAQVAPLEQVVILLKNFLPLGDEQATEMRVWLSFSAEAQHSVALRSLNDSMFDRTRGYMVSVLQYLVEQEVLAEDIDLNKEAGALHAFLDGLTLHCLLRPEVVTEEKVDEVLRSYFDRMIA</sequence>
<dbReference type="InterPro" id="IPR009057">
    <property type="entry name" value="Homeodomain-like_sf"/>
</dbReference>
<evidence type="ECO:0000259" key="6">
    <source>
        <dbReference type="PROSITE" id="PS50977"/>
    </source>
</evidence>
<dbReference type="RefSeq" id="WP_349227994.1">
    <property type="nucleotide sequence ID" value="NZ_JBBNOP010000023.1"/>
</dbReference>
<evidence type="ECO:0000256" key="2">
    <source>
        <dbReference type="ARBA" id="ARBA00023015"/>
    </source>
</evidence>
<dbReference type="SUPFAM" id="SSF46689">
    <property type="entry name" value="Homeodomain-like"/>
    <property type="match status" value="1"/>
</dbReference>
<dbReference type="Proteomes" id="UP001487305">
    <property type="component" value="Unassembled WGS sequence"/>
</dbReference>
<evidence type="ECO:0000256" key="3">
    <source>
        <dbReference type="ARBA" id="ARBA00023125"/>
    </source>
</evidence>
<dbReference type="EMBL" id="JBBNOP010000023">
    <property type="protein sequence ID" value="MEQ3364295.1"/>
    <property type="molecule type" value="Genomic_DNA"/>
</dbReference>
<dbReference type="SUPFAM" id="SSF48498">
    <property type="entry name" value="Tetracyclin repressor-like, C-terminal domain"/>
    <property type="match status" value="1"/>
</dbReference>
<dbReference type="InterPro" id="IPR050109">
    <property type="entry name" value="HTH-type_TetR-like_transc_reg"/>
</dbReference>
<keyword evidence="1" id="KW-0678">Repressor</keyword>
<evidence type="ECO:0000256" key="5">
    <source>
        <dbReference type="PROSITE-ProRule" id="PRU00335"/>
    </source>
</evidence>
<keyword evidence="4" id="KW-0804">Transcription</keyword>
<comment type="caution">
    <text evidence="7">The sequence shown here is derived from an EMBL/GenBank/DDBJ whole genome shotgun (WGS) entry which is preliminary data.</text>
</comment>
<dbReference type="InterPro" id="IPR001647">
    <property type="entry name" value="HTH_TetR"/>
</dbReference>
<organism evidence="7 8">
    <name type="scientific">Raoultibacter massiliensis</name>
    <dbReference type="NCBI Taxonomy" id="1852371"/>
    <lineage>
        <taxon>Bacteria</taxon>
        <taxon>Bacillati</taxon>
        <taxon>Actinomycetota</taxon>
        <taxon>Coriobacteriia</taxon>
        <taxon>Eggerthellales</taxon>
        <taxon>Eggerthellaceae</taxon>
        <taxon>Raoultibacter</taxon>
    </lineage>
</organism>
<keyword evidence="3 5" id="KW-0238">DNA-binding</keyword>
<dbReference type="Gene3D" id="1.10.357.10">
    <property type="entry name" value="Tetracycline Repressor, domain 2"/>
    <property type="match status" value="1"/>
</dbReference>
<evidence type="ECO:0000256" key="1">
    <source>
        <dbReference type="ARBA" id="ARBA00022491"/>
    </source>
</evidence>
<dbReference type="InterPro" id="IPR039538">
    <property type="entry name" value="BetI_C"/>
</dbReference>
<evidence type="ECO:0000256" key="4">
    <source>
        <dbReference type="ARBA" id="ARBA00023163"/>
    </source>
</evidence>
<gene>
    <name evidence="7" type="ORF">AAA083_15045</name>
</gene>
<name>A0ABV1JHI2_9ACTN</name>
<dbReference type="Pfam" id="PF00440">
    <property type="entry name" value="TetR_N"/>
    <property type="match status" value="1"/>
</dbReference>
<dbReference type="InterPro" id="IPR036271">
    <property type="entry name" value="Tet_transcr_reg_TetR-rel_C_sf"/>
</dbReference>
<protein>
    <submittedName>
        <fullName evidence="7">TetR/AcrR family transcriptional regulator</fullName>
    </submittedName>
</protein>
<dbReference type="PANTHER" id="PTHR30055:SF226">
    <property type="entry name" value="HTH-TYPE TRANSCRIPTIONAL REGULATOR PKSA"/>
    <property type="match status" value="1"/>
</dbReference>
<dbReference type="PANTHER" id="PTHR30055">
    <property type="entry name" value="HTH-TYPE TRANSCRIPTIONAL REGULATOR RUTR"/>
    <property type="match status" value="1"/>
</dbReference>
<proteinExistence type="predicted"/>
<reference evidence="7 8" key="1">
    <citation type="submission" date="2024-04" db="EMBL/GenBank/DDBJ databases">
        <title>Human intestinal bacterial collection.</title>
        <authorList>
            <person name="Pauvert C."/>
            <person name="Hitch T.C.A."/>
            <person name="Clavel T."/>
        </authorList>
    </citation>
    <scope>NUCLEOTIDE SEQUENCE [LARGE SCALE GENOMIC DNA]</scope>
    <source>
        <strain evidence="7 8">CLA-KB-H42</strain>
    </source>
</reference>
<accession>A0ABV1JHI2</accession>
<evidence type="ECO:0000313" key="7">
    <source>
        <dbReference type="EMBL" id="MEQ3364295.1"/>
    </source>
</evidence>
<evidence type="ECO:0000313" key="8">
    <source>
        <dbReference type="Proteomes" id="UP001487305"/>
    </source>
</evidence>
<keyword evidence="2" id="KW-0805">Transcription regulation</keyword>
<dbReference type="PROSITE" id="PS50977">
    <property type="entry name" value="HTH_TETR_2"/>
    <property type="match status" value="1"/>
</dbReference>
<feature type="DNA-binding region" description="H-T-H motif" evidence="5">
    <location>
        <begin position="31"/>
        <end position="50"/>
    </location>
</feature>
<feature type="domain" description="HTH tetR-type" evidence="6">
    <location>
        <begin position="8"/>
        <end position="68"/>
    </location>
</feature>
<keyword evidence="8" id="KW-1185">Reference proteome</keyword>